<feature type="compositionally biased region" description="Polar residues" evidence="2">
    <location>
        <begin position="140"/>
        <end position="150"/>
    </location>
</feature>
<dbReference type="EMBL" id="MCGE01000003">
    <property type="protein sequence ID" value="ORZ23297.1"/>
    <property type="molecule type" value="Genomic_DNA"/>
</dbReference>
<dbReference type="OrthoDB" id="2252112at2759"/>
<feature type="region of interest" description="Disordered" evidence="2">
    <location>
        <begin position="284"/>
        <end position="305"/>
    </location>
</feature>
<name>A0A1X2IW73_9FUNG</name>
<evidence type="ECO:0000256" key="2">
    <source>
        <dbReference type="SAM" id="MobiDB-lite"/>
    </source>
</evidence>
<sequence>MEFKKLLNKVHDKVSHTSLPVNSPTPTPTRRRSFKDKKQATLTRLRDKWGDVPRPRFFSINNNTNTSKDTDFRNSHVFPSSSYASSPQPLPQIPTITLSSPTLLQRSKSTIAPRPPPPALTPTSSKSSPNYHFRPRQKQRPISYTPRQTQRLSVPHVVDHLRSPYHSTIATIHNDDSDNVNSKEENDAGSFYDIPIMHSPSPSRQVTWYIPTRKTSLDDTTNSSLENDSVTSMMSTNPKSSMSSSSSSSIIALTPKDGSNRPTEGQYFPLSRQDSAFLGNEIIQPHKESSHDTDDDDDDDDDDRSIITTDATATCHDNDYPAHQLATLNVSNTMMMMREHQLELQVTRLRIENQRLQQQMDDMISGTWSSTTQLLAENDRLELQIQQLQKQQRLVRSSITGKGELLWRDEQEALRHTRAQLGLVEYLEGEPDVMAALNRFKKLLTTSC</sequence>
<feature type="region of interest" description="Disordered" evidence="2">
    <location>
        <begin position="1"/>
        <end position="96"/>
    </location>
</feature>
<feature type="compositionally biased region" description="Basic and acidic residues" evidence="2">
    <location>
        <begin position="1"/>
        <end position="15"/>
    </location>
</feature>
<comment type="caution">
    <text evidence="3">The sequence shown here is derived from an EMBL/GenBank/DDBJ whole genome shotgun (WGS) entry which is preliminary data.</text>
</comment>
<gene>
    <name evidence="3" type="ORF">BCR42DRAFT_487291</name>
</gene>
<feature type="compositionally biased region" description="Basic and acidic residues" evidence="2">
    <location>
        <begin position="36"/>
        <end position="54"/>
    </location>
</feature>
<feature type="coiled-coil region" evidence="1">
    <location>
        <begin position="337"/>
        <end position="398"/>
    </location>
</feature>
<feature type="region of interest" description="Disordered" evidence="2">
    <location>
        <begin position="108"/>
        <end position="150"/>
    </location>
</feature>
<keyword evidence="4" id="KW-1185">Reference proteome</keyword>
<evidence type="ECO:0000313" key="4">
    <source>
        <dbReference type="Proteomes" id="UP000193560"/>
    </source>
</evidence>
<feature type="compositionally biased region" description="Polar residues" evidence="2">
    <location>
        <begin position="218"/>
        <end position="231"/>
    </location>
</feature>
<dbReference type="Proteomes" id="UP000193560">
    <property type="component" value="Unassembled WGS sequence"/>
</dbReference>
<organism evidence="3 4">
    <name type="scientific">Absidia repens</name>
    <dbReference type="NCBI Taxonomy" id="90262"/>
    <lineage>
        <taxon>Eukaryota</taxon>
        <taxon>Fungi</taxon>
        <taxon>Fungi incertae sedis</taxon>
        <taxon>Mucoromycota</taxon>
        <taxon>Mucoromycotina</taxon>
        <taxon>Mucoromycetes</taxon>
        <taxon>Mucorales</taxon>
        <taxon>Cunninghamellaceae</taxon>
        <taxon>Absidia</taxon>
    </lineage>
</organism>
<evidence type="ECO:0000313" key="3">
    <source>
        <dbReference type="EMBL" id="ORZ23297.1"/>
    </source>
</evidence>
<accession>A0A1X2IW73</accession>
<feature type="region of interest" description="Disordered" evidence="2">
    <location>
        <begin position="215"/>
        <end position="268"/>
    </location>
</feature>
<protein>
    <submittedName>
        <fullName evidence="3">Uncharacterized protein</fullName>
    </submittedName>
</protein>
<evidence type="ECO:0000256" key="1">
    <source>
        <dbReference type="SAM" id="Coils"/>
    </source>
</evidence>
<reference evidence="3 4" key="1">
    <citation type="submission" date="2016-07" db="EMBL/GenBank/DDBJ databases">
        <title>Pervasive Adenine N6-methylation of Active Genes in Fungi.</title>
        <authorList>
            <consortium name="DOE Joint Genome Institute"/>
            <person name="Mondo S.J."/>
            <person name="Dannebaum R.O."/>
            <person name="Kuo R.C."/>
            <person name="Labutti K."/>
            <person name="Haridas S."/>
            <person name="Kuo A."/>
            <person name="Salamov A."/>
            <person name="Ahrendt S.R."/>
            <person name="Lipzen A."/>
            <person name="Sullivan W."/>
            <person name="Andreopoulos W.B."/>
            <person name="Clum A."/>
            <person name="Lindquist E."/>
            <person name="Daum C."/>
            <person name="Ramamoorthy G.K."/>
            <person name="Gryganskyi A."/>
            <person name="Culley D."/>
            <person name="Magnuson J.K."/>
            <person name="James T.Y."/>
            <person name="O'Malley M.A."/>
            <person name="Stajich J.E."/>
            <person name="Spatafora J.W."/>
            <person name="Visel A."/>
            <person name="Grigoriev I.V."/>
        </authorList>
    </citation>
    <scope>NUCLEOTIDE SEQUENCE [LARGE SCALE GENOMIC DNA]</scope>
    <source>
        <strain evidence="3 4">NRRL 1336</strain>
    </source>
</reference>
<dbReference type="AlphaFoldDB" id="A0A1X2IW73"/>
<feature type="compositionally biased region" description="Low complexity" evidence="2">
    <location>
        <begin position="232"/>
        <end position="249"/>
    </location>
</feature>
<proteinExistence type="predicted"/>
<feature type="compositionally biased region" description="Polar residues" evidence="2">
    <location>
        <begin position="77"/>
        <end position="87"/>
    </location>
</feature>
<feature type="compositionally biased region" description="Acidic residues" evidence="2">
    <location>
        <begin position="293"/>
        <end position="303"/>
    </location>
</feature>
<dbReference type="STRING" id="90262.A0A1X2IW73"/>
<keyword evidence="1" id="KW-0175">Coiled coil</keyword>